<name>A0A3N6LQF0_NATCH</name>
<comment type="caution">
    <text evidence="2">The sequence shown here is derived from an EMBL/GenBank/DDBJ whole genome shotgun (WGS) entry which is preliminary data.</text>
</comment>
<keyword evidence="1" id="KW-0472">Membrane</keyword>
<feature type="transmembrane region" description="Helical" evidence="1">
    <location>
        <begin position="42"/>
        <end position="61"/>
    </location>
</feature>
<keyword evidence="1" id="KW-0812">Transmembrane</keyword>
<dbReference type="AlphaFoldDB" id="A0A3N6LQF0"/>
<evidence type="ECO:0000256" key="1">
    <source>
        <dbReference type="SAM" id="Phobius"/>
    </source>
</evidence>
<proteinExistence type="predicted"/>
<dbReference type="EMBL" id="REGA01000020">
    <property type="protein sequence ID" value="RQG91833.1"/>
    <property type="molecule type" value="Genomic_DNA"/>
</dbReference>
<feature type="transmembrane region" description="Helical" evidence="1">
    <location>
        <begin position="17"/>
        <end position="35"/>
    </location>
</feature>
<dbReference type="OrthoDB" id="381777at2157"/>
<accession>A0A3N6LQF0</accession>
<dbReference type="Proteomes" id="UP000282323">
    <property type="component" value="Unassembled WGS sequence"/>
</dbReference>
<sequence length="89" mass="9644">MDDNGQTADDESTSDRTAIALFAVFGLIIFVHGVITGEIYRILMGSLFGTIAVGVFISPTFEQWATDHALAILAALIFVFFTSLLWQGS</sequence>
<organism evidence="2 3">
    <name type="scientific">Natrarchaeobius chitinivorans</name>
    <dbReference type="NCBI Taxonomy" id="1679083"/>
    <lineage>
        <taxon>Archaea</taxon>
        <taxon>Methanobacteriati</taxon>
        <taxon>Methanobacteriota</taxon>
        <taxon>Stenosarchaea group</taxon>
        <taxon>Halobacteria</taxon>
        <taxon>Halobacteriales</taxon>
        <taxon>Natrialbaceae</taxon>
        <taxon>Natrarchaeobius</taxon>
    </lineage>
</organism>
<evidence type="ECO:0000313" key="3">
    <source>
        <dbReference type="Proteomes" id="UP000282323"/>
    </source>
</evidence>
<protein>
    <submittedName>
        <fullName evidence="2">Uncharacterized protein</fullName>
    </submittedName>
</protein>
<keyword evidence="3" id="KW-1185">Reference proteome</keyword>
<dbReference type="RefSeq" id="WP_124197109.1">
    <property type="nucleotide sequence ID" value="NZ_REGA01000020.1"/>
</dbReference>
<keyword evidence="1" id="KW-1133">Transmembrane helix</keyword>
<feature type="transmembrane region" description="Helical" evidence="1">
    <location>
        <begin position="67"/>
        <end position="86"/>
    </location>
</feature>
<evidence type="ECO:0000313" key="2">
    <source>
        <dbReference type="EMBL" id="RQG91833.1"/>
    </source>
</evidence>
<reference evidence="2 3" key="1">
    <citation type="submission" date="2018-10" db="EMBL/GenBank/DDBJ databases">
        <title>Natrarchaeobius chitinivorans gen. nov., sp. nov., and Natrarchaeobius haloalkaliphilus sp. nov., alkaliphilic, chitin-utilizing haloarchaea from hypersaline alkaline lakes.</title>
        <authorList>
            <person name="Sorokin D.Y."/>
            <person name="Elcheninov A.G."/>
            <person name="Kostrikina N.A."/>
            <person name="Bale N.J."/>
            <person name="Sinninghe Damste J.S."/>
            <person name="Khijniak T.V."/>
            <person name="Kublanov I.V."/>
            <person name="Toshchakov S.V."/>
        </authorList>
    </citation>
    <scope>NUCLEOTIDE SEQUENCE [LARGE SCALE GENOMIC DNA]</scope>
    <source>
        <strain evidence="2 3">AArcht4T</strain>
    </source>
</reference>
<gene>
    <name evidence="2" type="ORF">EA473_18765</name>
</gene>